<name>A0ABV5HFZ1_9FLAO</name>
<dbReference type="InterPro" id="IPR046532">
    <property type="entry name" value="DUF6597"/>
</dbReference>
<keyword evidence="1" id="KW-0805">Transcription regulation</keyword>
<dbReference type="SUPFAM" id="SSF46689">
    <property type="entry name" value="Homeodomain-like"/>
    <property type="match status" value="1"/>
</dbReference>
<evidence type="ECO:0000313" key="4">
    <source>
        <dbReference type="EMBL" id="MFB9110819.1"/>
    </source>
</evidence>
<dbReference type="InterPro" id="IPR009057">
    <property type="entry name" value="Homeodomain-like_sf"/>
</dbReference>
<dbReference type="EMBL" id="JBHMFE010000046">
    <property type="protein sequence ID" value="MFB9110819.1"/>
    <property type="molecule type" value="Genomic_DNA"/>
</dbReference>
<dbReference type="SMART" id="SM00342">
    <property type="entry name" value="HTH_ARAC"/>
    <property type="match status" value="1"/>
</dbReference>
<dbReference type="Pfam" id="PF20240">
    <property type="entry name" value="DUF6597"/>
    <property type="match status" value="1"/>
</dbReference>
<evidence type="ECO:0000259" key="3">
    <source>
        <dbReference type="PROSITE" id="PS01124"/>
    </source>
</evidence>
<dbReference type="InterPro" id="IPR018060">
    <property type="entry name" value="HTH_AraC"/>
</dbReference>
<comment type="caution">
    <text evidence="4">The sequence shown here is derived from an EMBL/GenBank/DDBJ whole genome shotgun (WGS) entry which is preliminary data.</text>
</comment>
<dbReference type="PROSITE" id="PS01124">
    <property type="entry name" value="HTH_ARAC_FAMILY_2"/>
    <property type="match status" value="1"/>
</dbReference>
<proteinExistence type="predicted"/>
<reference evidence="4 5" key="1">
    <citation type="submission" date="2024-09" db="EMBL/GenBank/DDBJ databases">
        <authorList>
            <person name="Sun Q."/>
            <person name="Mori K."/>
        </authorList>
    </citation>
    <scope>NUCLEOTIDE SEQUENCE [LARGE SCALE GENOMIC DNA]</scope>
    <source>
        <strain evidence="4 5">CECT 8365</strain>
    </source>
</reference>
<organism evidence="4 5">
    <name type="scientific">Flavobacterium gyeonganense</name>
    <dbReference type="NCBI Taxonomy" id="1310418"/>
    <lineage>
        <taxon>Bacteria</taxon>
        <taxon>Pseudomonadati</taxon>
        <taxon>Bacteroidota</taxon>
        <taxon>Flavobacteriia</taxon>
        <taxon>Flavobacteriales</taxon>
        <taxon>Flavobacteriaceae</taxon>
        <taxon>Flavobacterium</taxon>
    </lineage>
</organism>
<feature type="domain" description="HTH araC/xylS-type" evidence="3">
    <location>
        <begin position="194"/>
        <end position="298"/>
    </location>
</feature>
<evidence type="ECO:0000256" key="2">
    <source>
        <dbReference type="ARBA" id="ARBA00023163"/>
    </source>
</evidence>
<sequence length="307" mass="36063">MNVRIEKMSVVNDKMKDKIKTNSYKTQNNITVKAMTEDNSEHNNFRIPIPSRFEEVFTHFYFAENKSGKLISKTLLPSYQTILIFNFGAKPYLITKQNTKIEVDKYLIIGPIKQAFDYVLPHRTEMLTVNFKDDAFSRFFGNAAISEHLPISPDDLVNDDCFGILWYKLSKIQNIEERVNCVLEFSEPYLVTRNNIAEQLSNFRDQSLNSIKYVASQNNQAERNMQLQHKKHFGYSSKEYNRYERFLKAIELIQNLASLSSKIDWFEIVTQCGYYDQSQLIKDFKHYINLTPSQYLKFQQDICNPIS</sequence>
<dbReference type="Pfam" id="PF00165">
    <property type="entry name" value="HTH_AraC"/>
    <property type="match status" value="1"/>
</dbReference>
<keyword evidence="5" id="KW-1185">Reference proteome</keyword>
<dbReference type="Proteomes" id="UP001589562">
    <property type="component" value="Unassembled WGS sequence"/>
</dbReference>
<accession>A0ABV5HFZ1</accession>
<evidence type="ECO:0000313" key="5">
    <source>
        <dbReference type="Proteomes" id="UP001589562"/>
    </source>
</evidence>
<keyword evidence="2" id="KW-0804">Transcription</keyword>
<protein>
    <submittedName>
        <fullName evidence="4">AraC family transcriptional regulator</fullName>
    </submittedName>
</protein>
<dbReference type="Gene3D" id="1.10.10.60">
    <property type="entry name" value="Homeodomain-like"/>
    <property type="match status" value="1"/>
</dbReference>
<gene>
    <name evidence="4" type="ORF">ACFFVK_19740</name>
</gene>
<evidence type="ECO:0000256" key="1">
    <source>
        <dbReference type="ARBA" id="ARBA00023015"/>
    </source>
</evidence>
<dbReference type="RefSeq" id="WP_278010660.1">
    <property type="nucleotide sequence ID" value="NZ_CP121112.1"/>
</dbReference>